<evidence type="ECO:0000313" key="4">
    <source>
        <dbReference type="EMBL" id="CAI2187657.1"/>
    </source>
</evidence>
<evidence type="ECO:0000256" key="1">
    <source>
        <dbReference type="SAM" id="Coils"/>
    </source>
</evidence>
<evidence type="ECO:0000313" key="5">
    <source>
        <dbReference type="Proteomes" id="UP001153678"/>
    </source>
</evidence>
<dbReference type="EMBL" id="CAMKVN010004741">
    <property type="protein sequence ID" value="CAI2187657.1"/>
    <property type="molecule type" value="Genomic_DNA"/>
</dbReference>
<name>A0A9W4X166_9GLOM</name>
<feature type="compositionally biased region" description="Basic and acidic residues" evidence="2">
    <location>
        <begin position="28"/>
        <end position="37"/>
    </location>
</feature>
<dbReference type="OrthoDB" id="10482226at2759"/>
<accession>A0A9W4X166</accession>
<reference evidence="4" key="1">
    <citation type="submission" date="2022-08" db="EMBL/GenBank/DDBJ databases">
        <authorList>
            <person name="Kallberg Y."/>
            <person name="Tangrot J."/>
            <person name="Rosling A."/>
        </authorList>
    </citation>
    <scope>NUCLEOTIDE SEQUENCE</scope>
    <source>
        <strain evidence="4">Wild A</strain>
    </source>
</reference>
<proteinExistence type="predicted"/>
<feature type="signal peptide" evidence="3">
    <location>
        <begin position="1"/>
        <end position="21"/>
    </location>
</feature>
<keyword evidence="5" id="KW-1185">Reference proteome</keyword>
<dbReference type="AlphaFoldDB" id="A0A9W4X166"/>
<evidence type="ECO:0000256" key="2">
    <source>
        <dbReference type="SAM" id="MobiDB-lite"/>
    </source>
</evidence>
<sequence length="607" mass="68577">MSAKIVIGELILILLMRCGQSEEAIKEEEEKKKEQSENKGGLHGTNIVMDNLMESQWRHVEWEKEVTNLVGGEKSEKELKKGEIKPDGTLVTAESEKIKTNDFELLLGQIKYQKELIKTKKDELAKKHGYADEAKQILKEIKELEPKTILNTYLQSKYKKVANTSPSETNNTTATEDYVIKLITRTVKELGAIDYDKFVTHTNSNTHPLSTSASEIDKAEFTASKLQGYLKVIQDRAKNLVDNKIKSDNHPDKGKPANGHRIEYSFGQDFTKSGTNTPQDSANFTETDFQTATAGVKNDTLIVLPAKSNPMNKSDFTNFTPEDLGIPVDSSGKSNFYATDYGTKISDEEEDKVEYRHSDYTNRQKLISSFTNDPVRQLFADIRTYVHKDNSLKTDKDGSGTSTPDYACFESRLNEYETEKASLLEGVKTGRESLKAAEKALAEAKKELVKKKKEVESKITEKITELRKKYLENFNENTPSSVNNEELARQALVDLQAEIFTKRDETNKIYLVRYFRDGEGRTEIEKIESFEKSFGSQAKWVVHTLQEVVTDDAGKYLEDADLTEEEIKTILYELAEGKKTLASEKKADETNGDDTGNPTDKMSIAKE</sequence>
<gene>
    <name evidence="4" type="ORF">FWILDA_LOCUS13191</name>
</gene>
<comment type="caution">
    <text evidence="4">The sequence shown here is derived from an EMBL/GenBank/DDBJ whole genome shotgun (WGS) entry which is preliminary data.</text>
</comment>
<organism evidence="4 5">
    <name type="scientific">Funneliformis geosporum</name>
    <dbReference type="NCBI Taxonomy" id="1117311"/>
    <lineage>
        <taxon>Eukaryota</taxon>
        <taxon>Fungi</taxon>
        <taxon>Fungi incertae sedis</taxon>
        <taxon>Mucoromycota</taxon>
        <taxon>Glomeromycotina</taxon>
        <taxon>Glomeromycetes</taxon>
        <taxon>Glomerales</taxon>
        <taxon>Glomeraceae</taxon>
        <taxon>Funneliformis</taxon>
    </lineage>
</organism>
<keyword evidence="1" id="KW-0175">Coiled coil</keyword>
<feature type="chain" id="PRO_5040905306" evidence="3">
    <location>
        <begin position="22"/>
        <end position="607"/>
    </location>
</feature>
<protein>
    <submittedName>
        <fullName evidence="4">4486_t:CDS:1</fullName>
    </submittedName>
</protein>
<feature type="region of interest" description="Disordered" evidence="2">
    <location>
        <begin position="26"/>
        <end position="45"/>
    </location>
</feature>
<dbReference type="Proteomes" id="UP001153678">
    <property type="component" value="Unassembled WGS sequence"/>
</dbReference>
<feature type="region of interest" description="Disordered" evidence="2">
    <location>
        <begin position="581"/>
        <end position="607"/>
    </location>
</feature>
<keyword evidence="3" id="KW-0732">Signal</keyword>
<evidence type="ECO:0000256" key="3">
    <source>
        <dbReference type="SAM" id="SignalP"/>
    </source>
</evidence>
<feature type="coiled-coil region" evidence="1">
    <location>
        <begin position="427"/>
        <end position="465"/>
    </location>
</feature>